<evidence type="ECO:0008006" key="3">
    <source>
        <dbReference type="Google" id="ProtNLM"/>
    </source>
</evidence>
<gene>
    <name evidence="1" type="ORF">BJ212DRAFT_1276294</name>
</gene>
<dbReference type="EMBL" id="JABBWG010000025">
    <property type="protein sequence ID" value="KAG1812786.1"/>
    <property type="molecule type" value="Genomic_DNA"/>
</dbReference>
<dbReference type="RefSeq" id="XP_041190809.1">
    <property type="nucleotide sequence ID" value="XM_041331272.1"/>
</dbReference>
<evidence type="ECO:0000313" key="1">
    <source>
        <dbReference type="EMBL" id="KAG1812786.1"/>
    </source>
</evidence>
<dbReference type="Proteomes" id="UP000807769">
    <property type="component" value="Unassembled WGS sequence"/>
</dbReference>
<reference evidence="1" key="1">
    <citation type="journal article" date="2020" name="New Phytol.">
        <title>Comparative genomics reveals dynamic genome evolution in host specialist ectomycorrhizal fungi.</title>
        <authorList>
            <person name="Lofgren L.A."/>
            <person name="Nguyen N.H."/>
            <person name="Vilgalys R."/>
            <person name="Ruytinx J."/>
            <person name="Liao H.L."/>
            <person name="Branco S."/>
            <person name="Kuo A."/>
            <person name="LaButti K."/>
            <person name="Lipzen A."/>
            <person name="Andreopoulos W."/>
            <person name="Pangilinan J."/>
            <person name="Riley R."/>
            <person name="Hundley H."/>
            <person name="Na H."/>
            <person name="Barry K."/>
            <person name="Grigoriev I.V."/>
            <person name="Stajich J.E."/>
            <person name="Kennedy P.G."/>
        </authorList>
    </citation>
    <scope>NUCLEOTIDE SEQUENCE</scope>
    <source>
        <strain evidence="1">MN1</strain>
    </source>
</reference>
<comment type="caution">
    <text evidence="1">The sequence shown here is derived from an EMBL/GenBank/DDBJ whole genome shotgun (WGS) entry which is preliminary data.</text>
</comment>
<proteinExistence type="predicted"/>
<name>A0A9P7JBJ1_9AGAM</name>
<organism evidence="1 2">
    <name type="scientific">Suillus subaureus</name>
    <dbReference type="NCBI Taxonomy" id="48587"/>
    <lineage>
        <taxon>Eukaryota</taxon>
        <taxon>Fungi</taxon>
        <taxon>Dikarya</taxon>
        <taxon>Basidiomycota</taxon>
        <taxon>Agaricomycotina</taxon>
        <taxon>Agaricomycetes</taxon>
        <taxon>Agaricomycetidae</taxon>
        <taxon>Boletales</taxon>
        <taxon>Suillineae</taxon>
        <taxon>Suillaceae</taxon>
        <taxon>Suillus</taxon>
    </lineage>
</organism>
<evidence type="ECO:0000313" key="2">
    <source>
        <dbReference type="Proteomes" id="UP000807769"/>
    </source>
</evidence>
<protein>
    <recommendedName>
        <fullName evidence="3">UvrD-like helicase C-terminal domain-containing protein</fullName>
    </recommendedName>
</protein>
<keyword evidence="2" id="KW-1185">Reference proteome</keyword>
<dbReference type="GeneID" id="64625289"/>
<dbReference type="OrthoDB" id="432234at2759"/>
<dbReference type="AlphaFoldDB" id="A0A9P7JBJ1"/>
<accession>A0A9P7JBJ1</accession>
<sequence>MTTHKAQGQTIERTIVDFEGCTGTEAPYVMLSHVTSLDGLLVLHPFNKKKICCRQSEDMHMETKHQGVLAQQTLIDHTTDEDERSQAILHL</sequence>